<dbReference type="AlphaFoldDB" id="A0A345X0D3"/>
<dbReference type="Proteomes" id="UP000595466">
    <property type="component" value="Plasmid unnamed10"/>
</dbReference>
<name>A0A345X0D3_LACPN</name>
<proteinExistence type="predicted"/>
<geneLocation type="plasmid" evidence="2 3">
    <name>unnamed10</name>
</geneLocation>
<dbReference type="KEGG" id="lpb:SH83_15465"/>
<gene>
    <name evidence="2" type="ORF">JH395_16525</name>
</gene>
<evidence type="ECO:0000313" key="3">
    <source>
        <dbReference type="Proteomes" id="UP000595466"/>
    </source>
</evidence>
<keyword evidence="1" id="KW-0614">Plasmid</keyword>
<accession>A0A345X0D3</accession>
<dbReference type="EMBL" id="CP066827">
    <property type="protein sequence ID" value="QQM62744.1"/>
    <property type="molecule type" value="Genomic_DNA"/>
</dbReference>
<dbReference type="RefSeq" id="WP_158524161.1">
    <property type="nucleotide sequence ID" value="NZ_CP025733.1"/>
</dbReference>
<sequence>MKYFEINADGRYALISASDLSQAVSVLVRKFNQIPCLDYFTEIPEPQV</sequence>
<reference evidence="1" key="1">
    <citation type="submission" date="2018-06" db="EMBL/GenBank/DDBJ databases">
        <title>A low-copy and theta-replication plasmid pLP60 of lactobacillus plantarum PC518.</title>
        <authorList>
            <person name="Yao F."/>
            <person name="Xu X."/>
            <person name="Pan Q."/>
            <person name="Cao K."/>
        </authorList>
    </citation>
    <scope>NUCLEOTIDE SEQUENCE</scope>
    <source>
        <strain evidence="1">PC518</strain>
        <plasmid evidence="1">pLP60</plasmid>
    </source>
</reference>
<organism evidence="1">
    <name type="scientific">Lactiplantibacillus plantarum</name>
    <name type="common">Lactobacillus plantarum</name>
    <dbReference type="NCBI Taxonomy" id="1590"/>
    <lineage>
        <taxon>Bacteria</taxon>
        <taxon>Bacillati</taxon>
        <taxon>Bacillota</taxon>
        <taxon>Bacilli</taxon>
        <taxon>Lactobacillales</taxon>
        <taxon>Lactobacillaceae</taxon>
        <taxon>Lactiplantibacillus</taxon>
    </lineage>
</organism>
<evidence type="ECO:0000313" key="1">
    <source>
        <dbReference type="EMBL" id="AXJ99935.1"/>
    </source>
</evidence>
<protein>
    <submittedName>
        <fullName evidence="1">Uncharacterized protein</fullName>
    </submittedName>
</protein>
<dbReference type="EMBL" id="MH544243">
    <property type="protein sequence ID" value="AXJ99935.1"/>
    <property type="molecule type" value="Genomic_DNA"/>
</dbReference>
<evidence type="ECO:0000313" key="2">
    <source>
        <dbReference type="EMBL" id="QQM62744.1"/>
    </source>
</evidence>
<geneLocation type="plasmid" evidence="1">
    <name>pLP60</name>
</geneLocation>
<reference evidence="2 3" key="2">
    <citation type="submission" date="2020-12" db="EMBL/GenBank/DDBJ databases">
        <title>Whole genome sequencing of Lactobacillus plantarum PC518.</title>
        <authorList>
            <person name="Guo Q."/>
        </authorList>
    </citation>
    <scope>NUCLEOTIDE SEQUENCE [LARGE SCALE GENOMIC DNA]</scope>
    <source>
        <strain evidence="2 3">PC518</strain>
        <plasmid evidence="2 3">unnamed10</plasmid>
    </source>
</reference>